<evidence type="ECO:0000259" key="3">
    <source>
        <dbReference type="PROSITE" id="PS50937"/>
    </source>
</evidence>
<gene>
    <name evidence="4" type="ORF">Val02_10860</name>
</gene>
<dbReference type="AlphaFoldDB" id="A0A8J4DMW2"/>
<keyword evidence="5" id="KW-1185">Reference proteome</keyword>
<dbReference type="GO" id="GO:0003677">
    <property type="term" value="F:DNA binding"/>
    <property type="evidence" value="ECO:0007669"/>
    <property type="project" value="UniProtKB-KW"/>
</dbReference>
<protein>
    <submittedName>
        <fullName evidence="4">MerR family transcriptional regulator</fullName>
    </submittedName>
</protein>
<dbReference type="Proteomes" id="UP000619260">
    <property type="component" value="Unassembled WGS sequence"/>
</dbReference>
<dbReference type="CDD" id="cd00592">
    <property type="entry name" value="HTH_MerR-like"/>
    <property type="match status" value="1"/>
</dbReference>
<feature type="compositionally biased region" description="Low complexity" evidence="2">
    <location>
        <begin position="20"/>
        <end position="31"/>
    </location>
</feature>
<dbReference type="EMBL" id="BOPF01000003">
    <property type="protein sequence ID" value="GIJ44200.1"/>
    <property type="molecule type" value="Genomic_DNA"/>
</dbReference>
<dbReference type="PANTHER" id="PTHR30204:SF89">
    <property type="entry name" value="HTH MERR-TYPE DOMAIN-CONTAINING PROTEIN"/>
    <property type="match status" value="1"/>
</dbReference>
<evidence type="ECO:0000256" key="2">
    <source>
        <dbReference type="SAM" id="MobiDB-lite"/>
    </source>
</evidence>
<sequence>MTGSNGSVARRWGAADPDDAGVVPAARAGRGQQEDSADPLMSIGEVLGHLRVEFPDVSISKLRFLEAEGLVEPRRTPSGYRKYTWAEVHRLRYVLSAQRDHYLPLRVIREQLAAMDRGEAPAGAPSPRPPLVAVPAEEIAPVSPAPETPPRVRRAELLERTGVGEDVLTDLERHGIVAADGGWYSADAIDVVTVAGALAEFGVTARHLRAYRTAADREVGLFAQLVAPLARSSNSATRARAAENVRELSALTQRLHAALVRIGLSDTLGR</sequence>
<dbReference type="GO" id="GO:0003700">
    <property type="term" value="F:DNA-binding transcription factor activity"/>
    <property type="evidence" value="ECO:0007669"/>
    <property type="project" value="InterPro"/>
</dbReference>
<evidence type="ECO:0000256" key="1">
    <source>
        <dbReference type="ARBA" id="ARBA00023125"/>
    </source>
</evidence>
<dbReference type="PANTHER" id="PTHR30204">
    <property type="entry name" value="REDOX-CYCLING DRUG-SENSING TRANSCRIPTIONAL ACTIVATOR SOXR"/>
    <property type="match status" value="1"/>
</dbReference>
<evidence type="ECO:0000313" key="4">
    <source>
        <dbReference type="EMBL" id="GIJ44200.1"/>
    </source>
</evidence>
<dbReference type="SUPFAM" id="SSF46955">
    <property type="entry name" value="Putative DNA-binding domain"/>
    <property type="match status" value="1"/>
</dbReference>
<feature type="region of interest" description="Disordered" evidence="2">
    <location>
        <begin position="1"/>
        <end position="37"/>
    </location>
</feature>
<dbReference type="Gene3D" id="1.10.1660.10">
    <property type="match status" value="1"/>
</dbReference>
<proteinExistence type="predicted"/>
<keyword evidence="1" id="KW-0238">DNA-binding</keyword>
<dbReference type="Pfam" id="PF00376">
    <property type="entry name" value="MerR"/>
    <property type="match status" value="1"/>
</dbReference>
<evidence type="ECO:0000313" key="5">
    <source>
        <dbReference type="Proteomes" id="UP000619260"/>
    </source>
</evidence>
<comment type="caution">
    <text evidence="4">The sequence shown here is derived from an EMBL/GenBank/DDBJ whole genome shotgun (WGS) entry which is preliminary data.</text>
</comment>
<feature type="domain" description="HTH merR-type" evidence="3">
    <location>
        <begin position="56"/>
        <end position="114"/>
    </location>
</feature>
<reference evidence="4" key="1">
    <citation type="submission" date="2021-01" db="EMBL/GenBank/DDBJ databases">
        <title>Whole genome shotgun sequence of Virgisporangium aliadipatigenens NBRC 105644.</title>
        <authorList>
            <person name="Komaki H."/>
            <person name="Tamura T."/>
        </authorList>
    </citation>
    <scope>NUCLEOTIDE SEQUENCE</scope>
    <source>
        <strain evidence="4">NBRC 105644</strain>
    </source>
</reference>
<dbReference type="InterPro" id="IPR047057">
    <property type="entry name" value="MerR_fam"/>
</dbReference>
<name>A0A8J4DMW2_9ACTN</name>
<organism evidence="4 5">
    <name type="scientific">Virgisporangium aliadipatigenens</name>
    <dbReference type="NCBI Taxonomy" id="741659"/>
    <lineage>
        <taxon>Bacteria</taxon>
        <taxon>Bacillati</taxon>
        <taxon>Actinomycetota</taxon>
        <taxon>Actinomycetes</taxon>
        <taxon>Micromonosporales</taxon>
        <taxon>Micromonosporaceae</taxon>
        <taxon>Virgisporangium</taxon>
    </lineage>
</organism>
<dbReference type="SMART" id="SM00422">
    <property type="entry name" value="HTH_MERR"/>
    <property type="match status" value="1"/>
</dbReference>
<dbReference type="InterPro" id="IPR009061">
    <property type="entry name" value="DNA-bd_dom_put_sf"/>
</dbReference>
<accession>A0A8J4DMW2</accession>
<dbReference type="InterPro" id="IPR000551">
    <property type="entry name" value="MerR-type_HTH_dom"/>
</dbReference>
<dbReference type="PROSITE" id="PS50937">
    <property type="entry name" value="HTH_MERR_2"/>
    <property type="match status" value="1"/>
</dbReference>